<feature type="compositionally biased region" description="Polar residues" evidence="1">
    <location>
        <begin position="44"/>
        <end position="53"/>
    </location>
</feature>
<sequence>MLTGNATITDPHDVREYLALYARLERLVVRGEELSTTRRGSGRAWSSFSWPKISSTDSSGTARTSTSSRSPKEHQRRTLEGMCRNRLLFNSYSPPRAPRTTIVPACTAMSIRVPASQPGTSNNMLHVNRPLWSSTVVA</sequence>
<protein>
    <submittedName>
        <fullName evidence="2">Uncharacterized protein</fullName>
    </submittedName>
</protein>
<feature type="compositionally biased region" description="Low complexity" evidence="1">
    <location>
        <begin position="54"/>
        <end position="69"/>
    </location>
</feature>
<accession>A0ABP3EED3</accession>
<gene>
    <name evidence="2" type="ORF">GCM10010492_70020</name>
</gene>
<dbReference type="Proteomes" id="UP001500416">
    <property type="component" value="Unassembled WGS sequence"/>
</dbReference>
<evidence type="ECO:0000313" key="2">
    <source>
        <dbReference type="EMBL" id="GAA0259028.1"/>
    </source>
</evidence>
<proteinExistence type="predicted"/>
<feature type="region of interest" description="Disordered" evidence="1">
    <location>
        <begin position="33"/>
        <end position="79"/>
    </location>
</feature>
<organism evidence="2 3">
    <name type="scientific">Saccharothrix mutabilis subsp. mutabilis</name>
    <dbReference type="NCBI Taxonomy" id="66855"/>
    <lineage>
        <taxon>Bacteria</taxon>
        <taxon>Bacillati</taxon>
        <taxon>Actinomycetota</taxon>
        <taxon>Actinomycetes</taxon>
        <taxon>Pseudonocardiales</taxon>
        <taxon>Pseudonocardiaceae</taxon>
        <taxon>Saccharothrix</taxon>
    </lineage>
</organism>
<evidence type="ECO:0000313" key="3">
    <source>
        <dbReference type="Proteomes" id="UP001500416"/>
    </source>
</evidence>
<feature type="compositionally biased region" description="Basic and acidic residues" evidence="1">
    <location>
        <begin position="70"/>
        <end position="79"/>
    </location>
</feature>
<comment type="caution">
    <text evidence="2">The sequence shown here is derived from an EMBL/GenBank/DDBJ whole genome shotgun (WGS) entry which is preliminary data.</text>
</comment>
<reference evidence="3" key="1">
    <citation type="journal article" date="2019" name="Int. J. Syst. Evol. Microbiol.">
        <title>The Global Catalogue of Microorganisms (GCM) 10K type strain sequencing project: providing services to taxonomists for standard genome sequencing and annotation.</title>
        <authorList>
            <consortium name="The Broad Institute Genomics Platform"/>
            <consortium name="The Broad Institute Genome Sequencing Center for Infectious Disease"/>
            <person name="Wu L."/>
            <person name="Ma J."/>
        </authorList>
    </citation>
    <scope>NUCLEOTIDE SEQUENCE [LARGE SCALE GENOMIC DNA]</scope>
    <source>
        <strain evidence="3">JCM 3380</strain>
    </source>
</reference>
<evidence type="ECO:0000256" key="1">
    <source>
        <dbReference type="SAM" id="MobiDB-lite"/>
    </source>
</evidence>
<name>A0ABP3EED3_9PSEU</name>
<dbReference type="EMBL" id="BAAABU010000028">
    <property type="protein sequence ID" value="GAA0259028.1"/>
    <property type="molecule type" value="Genomic_DNA"/>
</dbReference>
<keyword evidence="3" id="KW-1185">Reference proteome</keyword>